<dbReference type="EMBL" id="KI271594">
    <property type="protein sequence ID" value="ERL64631.1"/>
    <property type="molecule type" value="Genomic_DNA"/>
</dbReference>
<evidence type="ECO:0000313" key="1">
    <source>
        <dbReference type="EMBL" id="ERL64631.1"/>
    </source>
</evidence>
<sequence length="170" mass="18643">MDKMESTAISETADWLEAHVDDIVGKNVALDTGAINALLDALNVLPRPVATYLDMAQEKYYEDGSSHDLDLDGGKAPVSEVHDRLMVNHVDGVLPENEIHFTYNHEDVYQDGYAPRRDCQIMMYALEVLGALAGVHGYGLFADHLKSDAVVSIALSAKTLADWQQQEAAV</sequence>
<protein>
    <submittedName>
        <fullName evidence="1">Uncharacterized protein</fullName>
    </submittedName>
</protein>
<reference evidence="2" key="1">
    <citation type="journal article" date="2013" name="Genome Announc.">
        <title>Whole-Genome Sequencing of Lactobacillus shenzhenensis Strain LY-73T.</title>
        <authorList>
            <person name="Lin Z."/>
            <person name="Liu Z."/>
            <person name="Yang R."/>
            <person name="Zou Y."/>
            <person name="Wan D."/>
            <person name="Chen J."/>
            <person name="Guo M."/>
            <person name="Zhao J."/>
            <person name="Fang C."/>
            <person name="Yang R."/>
            <person name="Liu F."/>
        </authorList>
    </citation>
    <scope>NUCLEOTIDE SEQUENCE [LARGE SCALE GENOMIC DNA]</scope>
    <source>
        <strain evidence="2">LY-73</strain>
    </source>
</reference>
<name>U4TIJ3_9LACO</name>
<dbReference type="STRING" id="1231336.L248_0688"/>
<gene>
    <name evidence="1" type="ORF">L248_0688</name>
</gene>
<dbReference type="Proteomes" id="UP000030647">
    <property type="component" value="Unassembled WGS sequence"/>
</dbReference>
<dbReference type="eggNOG" id="ENOG50309S4">
    <property type="taxonomic scope" value="Bacteria"/>
</dbReference>
<dbReference type="AlphaFoldDB" id="U4TIJ3"/>
<evidence type="ECO:0000313" key="2">
    <source>
        <dbReference type="Proteomes" id="UP000030647"/>
    </source>
</evidence>
<proteinExistence type="predicted"/>
<organism evidence="1 2">
    <name type="scientific">Schleiferilactobacillus shenzhenensis LY-73</name>
    <dbReference type="NCBI Taxonomy" id="1231336"/>
    <lineage>
        <taxon>Bacteria</taxon>
        <taxon>Bacillati</taxon>
        <taxon>Bacillota</taxon>
        <taxon>Bacilli</taxon>
        <taxon>Lactobacillales</taxon>
        <taxon>Lactobacillaceae</taxon>
        <taxon>Schleiferilactobacillus</taxon>
    </lineage>
</organism>
<keyword evidence="2" id="KW-1185">Reference proteome</keyword>
<dbReference type="HOGENOM" id="CLU_1641599_0_0_9"/>
<accession>U4TIJ3</accession>